<accession>A0ABP9DAY9</accession>
<keyword evidence="4 6" id="KW-1133">Transmembrane helix</keyword>
<name>A0ABP9DAY9_9BACT</name>
<dbReference type="NCBIfam" id="TIGR00374">
    <property type="entry name" value="flippase-like domain"/>
    <property type="match status" value="1"/>
</dbReference>
<dbReference type="PANTHER" id="PTHR39087:SF2">
    <property type="entry name" value="UPF0104 MEMBRANE PROTEIN MJ1595"/>
    <property type="match status" value="1"/>
</dbReference>
<evidence type="ECO:0000256" key="2">
    <source>
        <dbReference type="ARBA" id="ARBA00022475"/>
    </source>
</evidence>
<evidence type="ECO:0000256" key="4">
    <source>
        <dbReference type="ARBA" id="ARBA00022989"/>
    </source>
</evidence>
<dbReference type="EMBL" id="BAABJX010000032">
    <property type="protein sequence ID" value="GAA4835435.1"/>
    <property type="molecule type" value="Genomic_DNA"/>
</dbReference>
<dbReference type="InterPro" id="IPR022791">
    <property type="entry name" value="L-PG_synthase/AglD"/>
</dbReference>
<reference evidence="8" key="1">
    <citation type="journal article" date="2019" name="Int. J. Syst. Evol. Microbiol.">
        <title>The Global Catalogue of Microorganisms (GCM) 10K type strain sequencing project: providing services to taxonomists for standard genome sequencing and annotation.</title>
        <authorList>
            <consortium name="The Broad Institute Genomics Platform"/>
            <consortium name="The Broad Institute Genome Sequencing Center for Infectious Disease"/>
            <person name="Wu L."/>
            <person name="Ma J."/>
        </authorList>
    </citation>
    <scope>NUCLEOTIDE SEQUENCE [LARGE SCALE GENOMIC DNA]</scope>
    <source>
        <strain evidence="8">JCM 18326</strain>
    </source>
</reference>
<evidence type="ECO:0000313" key="8">
    <source>
        <dbReference type="Proteomes" id="UP001500298"/>
    </source>
</evidence>
<feature type="transmembrane region" description="Helical" evidence="6">
    <location>
        <begin position="221"/>
        <end position="247"/>
    </location>
</feature>
<sequence length="272" mass="29637">MGEIIRCTLLSKTASVPIKLSIGTLIAERVLDMLIMGSLVMLMFIIEFEKVVALISFISGQPAESVSSFVIGLGSIGALLFITLIIGYLFRKQLIQFKLFKTGEERLLSVIQEADRYPLLHKLIQLLSGIKDGLISIQKMSLRQQITYIGHTIVIWSMYYLMTYTLFQGGSATEHLSLTCAFTTFVMGGIGMVIPTPGGTGSYHFVVTQTLMAYGLTEGNAAAFAIVMHGAQSLSIIALGGLSMLIANHIPQQGSYRETLNQVVSEDTSNNV</sequence>
<evidence type="ECO:0000256" key="3">
    <source>
        <dbReference type="ARBA" id="ARBA00022692"/>
    </source>
</evidence>
<keyword evidence="2" id="KW-1003">Cell membrane</keyword>
<evidence type="ECO:0000256" key="1">
    <source>
        <dbReference type="ARBA" id="ARBA00004651"/>
    </source>
</evidence>
<evidence type="ECO:0000256" key="6">
    <source>
        <dbReference type="SAM" id="Phobius"/>
    </source>
</evidence>
<protein>
    <recommendedName>
        <fullName evidence="9">TIGR00374 family protein</fullName>
    </recommendedName>
</protein>
<proteinExistence type="predicted"/>
<feature type="transmembrane region" description="Helical" evidence="6">
    <location>
        <begin position="146"/>
        <end position="167"/>
    </location>
</feature>
<organism evidence="7 8">
    <name type="scientific">Algivirga pacifica</name>
    <dbReference type="NCBI Taxonomy" id="1162670"/>
    <lineage>
        <taxon>Bacteria</taxon>
        <taxon>Pseudomonadati</taxon>
        <taxon>Bacteroidota</taxon>
        <taxon>Cytophagia</taxon>
        <taxon>Cytophagales</taxon>
        <taxon>Flammeovirgaceae</taxon>
        <taxon>Algivirga</taxon>
    </lineage>
</organism>
<evidence type="ECO:0000313" key="7">
    <source>
        <dbReference type="EMBL" id="GAA4835435.1"/>
    </source>
</evidence>
<keyword evidence="3 6" id="KW-0812">Transmembrane</keyword>
<feature type="transmembrane region" description="Helical" evidence="6">
    <location>
        <begin position="66"/>
        <end position="90"/>
    </location>
</feature>
<comment type="caution">
    <text evidence="7">The sequence shown here is derived from an EMBL/GenBank/DDBJ whole genome shotgun (WGS) entry which is preliminary data.</text>
</comment>
<evidence type="ECO:0008006" key="9">
    <source>
        <dbReference type="Google" id="ProtNLM"/>
    </source>
</evidence>
<dbReference type="Proteomes" id="UP001500298">
    <property type="component" value="Unassembled WGS sequence"/>
</dbReference>
<dbReference type="Pfam" id="PF03706">
    <property type="entry name" value="LPG_synthase_TM"/>
    <property type="match status" value="1"/>
</dbReference>
<comment type="subcellular location">
    <subcellularLocation>
        <location evidence="1">Cell membrane</location>
        <topology evidence="1">Multi-pass membrane protein</topology>
    </subcellularLocation>
</comment>
<dbReference type="PANTHER" id="PTHR39087">
    <property type="entry name" value="UPF0104 MEMBRANE PROTEIN MJ1595"/>
    <property type="match status" value="1"/>
</dbReference>
<evidence type="ECO:0000256" key="5">
    <source>
        <dbReference type="ARBA" id="ARBA00023136"/>
    </source>
</evidence>
<gene>
    <name evidence="7" type="ORF">GCM10023331_20860</name>
</gene>
<keyword evidence="8" id="KW-1185">Reference proteome</keyword>
<keyword evidence="5 6" id="KW-0472">Membrane</keyword>